<keyword evidence="3" id="KW-0436">Ligase</keyword>
<gene>
    <name evidence="12" type="ORF">FC98_GL002228</name>
</gene>
<dbReference type="InterPro" id="IPR016185">
    <property type="entry name" value="PreATP-grasp_dom_sf"/>
</dbReference>
<evidence type="ECO:0000313" key="12">
    <source>
        <dbReference type="EMBL" id="KRL22629.1"/>
    </source>
</evidence>
<evidence type="ECO:0000259" key="11">
    <source>
        <dbReference type="PROSITE" id="PS50979"/>
    </source>
</evidence>
<evidence type="ECO:0000256" key="4">
    <source>
        <dbReference type="ARBA" id="ARBA00022741"/>
    </source>
</evidence>
<dbReference type="SUPFAM" id="SSF56059">
    <property type="entry name" value="Glutathione synthetase ATP-binding domain-like"/>
    <property type="match status" value="1"/>
</dbReference>
<organism evidence="12 13">
    <name type="scientific">Lentilactobacillus kisonensis DSM 19906 = JCM 15041</name>
    <dbReference type="NCBI Taxonomy" id="1423766"/>
    <lineage>
        <taxon>Bacteria</taxon>
        <taxon>Bacillati</taxon>
        <taxon>Bacillota</taxon>
        <taxon>Bacilli</taxon>
        <taxon>Lactobacillales</taxon>
        <taxon>Lactobacillaceae</taxon>
        <taxon>Lentilactobacillus</taxon>
    </lineage>
</organism>
<dbReference type="EC" id="6.3.4.14" evidence="2"/>
<dbReference type="PANTHER" id="PTHR48095:SF2">
    <property type="entry name" value="BIOTIN CARBOXYLASE, CHLOROPLASTIC"/>
    <property type="match status" value="1"/>
</dbReference>
<dbReference type="InterPro" id="IPR005479">
    <property type="entry name" value="CPAse_ATP-bd"/>
</dbReference>
<proteinExistence type="predicted"/>
<evidence type="ECO:0000256" key="1">
    <source>
        <dbReference type="ARBA" id="ARBA00003761"/>
    </source>
</evidence>
<dbReference type="Pfam" id="PF02786">
    <property type="entry name" value="CPSase_L_D2"/>
    <property type="match status" value="1"/>
</dbReference>
<evidence type="ECO:0000259" key="10">
    <source>
        <dbReference type="PROSITE" id="PS50975"/>
    </source>
</evidence>
<evidence type="ECO:0000256" key="6">
    <source>
        <dbReference type="ARBA" id="ARBA00023211"/>
    </source>
</evidence>
<feature type="domain" description="ATP-grasp" evidence="10">
    <location>
        <begin position="134"/>
        <end position="331"/>
    </location>
</feature>
<dbReference type="SUPFAM" id="SSF52440">
    <property type="entry name" value="PreATP-grasp domain"/>
    <property type="match status" value="1"/>
</dbReference>
<dbReference type="Proteomes" id="UP000051439">
    <property type="component" value="Unassembled WGS sequence"/>
</dbReference>
<dbReference type="InterPro" id="IPR011054">
    <property type="entry name" value="Rudment_hybrid_motif"/>
</dbReference>
<dbReference type="InterPro" id="IPR005482">
    <property type="entry name" value="Biotin_COase_C"/>
</dbReference>
<dbReference type="GO" id="GO:0046872">
    <property type="term" value="F:metal ion binding"/>
    <property type="evidence" value="ECO:0007669"/>
    <property type="project" value="InterPro"/>
</dbReference>
<dbReference type="SMART" id="SM00878">
    <property type="entry name" value="Biotin_carb_C"/>
    <property type="match status" value="1"/>
</dbReference>
<dbReference type="Gene3D" id="3.30.470.20">
    <property type="entry name" value="ATP-grasp fold, B domain"/>
    <property type="match status" value="1"/>
</dbReference>
<dbReference type="Pfam" id="PF00289">
    <property type="entry name" value="Biotin_carb_N"/>
    <property type="match status" value="1"/>
</dbReference>
<keyword evidence="4 9" id="KW-0547">Nucleotide-binding</keyword>
<evidence type="ECO:0000256" key="5">
    <source>
        <dbReference type="ARBA" id="ARBA00022840"/>
    </source>
</evidence>
<dbReference type="PANTHER" id="PTHR48095">
    <property type="entry name" value="PYRUVATE CARBOXYLASE SUBUNIT A"/>
    <property type="match status" value="1"/>
</dbReference>
<keyword evidence="7" id="KW-0092">Biotin</keyword>
<comment type="function">
    <text evidence="1">This protein is a component of the acetyl coenzyme A carboxylase complex; first, biotin carboxylase catalyzes the carboxylation of the carrier protein and then the transcarboxylase transfers the carboxyl group to form malonyl-CoA.</text>
</comment>
<evidence type="ECO:0000256" key="2">
    <source>
        <dbReference type="ARBA" id="ARBA00013263"/>
    </source>
</evidence>
<dbReference type="Pfam" id="PF02785">
    <property type="entry name" value="Biotin_carb_C"/>
    <property type="match status" value="1"/>
</dbReference>
<dbReference type="PROSITE" id="PS50979">
    <property type="entry name" value="BC"/>
    <property type="match status" value="1"/>
</dbReference>
<dbReference type="InterPro" id="IPR005481">
    <property type="entry name" value="BC-like_N"/>
</dbReference>
<dbReference type="FunFam" id="3.30.1490.20:FF:000003">
    <property type="entry name" value="acetyl-CoA carboxylase isoform X1"/>
    <property type="match status" value="1"/>
</dbReference>
<dbReference type="GO" id="GO:0005524">
    <property type="term" value="F:ATP binding"/>
    <property type="evidence" value="ECO:0007669"/>
    <property type="project" value="UniProtKB-UniRule"/>
</dbReference>
<dbReference type="PROSITE" id="PS00867">
    <property type="entry name" value="CPSASE_2"/>
    <property type="match status" value="1"/>
</dbReference>
<reference evidence="12 13" key="1">
    <citation type="journal article" date="2015" name="Genome Announc.">
        <title>Expanding the biotechnology potential of lactobacilli through comparative genomics of 213 strains and associated genera.</title>
        <authorList>
            <person name="Sun Z."/>
            <person name="Harris H.M."/>
            <person name="McCann A."/>
            <person name="Guo C."/>
            <person name="Argimon S."/>
            <person name="Zhang W."/>
            <person name="Yang X."/>
            <person name="Jeffery I.B."/>
            <person name="Cooney J.C."/>
            <person name="Kagawa T.F."/>
            <person name="Liu W."/>
            <person name="Song Y."/>
            <person name="Salvetti E."/>
            <person name="Wrobel A."/>
            <person name="Rasinkangas P."/>
            <person name="Parkhill J."/>
            <person name="Rea M.C."/>
            <person name="O'Sullivan O."/>
            <person name="Ritari J."/>
            <person name="Douillard F.P."/>
            <person name="Paul Ross R."/>
            <person name="Yang R."/>
            <person name="Briner A.E."/>
            <person name="Felis G.E."/>
            <person name="de Vos W.M."/>
            <person name="Barrangou R."/>
            <person name="Klaenhammer T.R."/>
            <person name="Caufield P.W."/>
            <person name="Cui Y."/>
            <person name="Zhang H."/>
            <person name="O'Toole P.W."/>
        </authorList>
    </citation>
    <scope>NUCLEOTIDE SEQUENCE [LARGE SCALE GENOMIC DNA]</scope>
    <source>
        <strain evidence="12 13">DSM 19906</strain>
    </source>
</reference>
<dbReference type="InterPro" id="IPR011761">
    <property type="entry name" value="ATP-grasp"/>
</dbReference>
<name>A0A0R1NXX6_9LACO</name>
<dbReference type="InterPro" id="IPR011764">
    <property type="entry name" value="Biotin_carboxylation_dom"/>
</dbReference>
<dbReference type="SUPFAM" id="SSF51246">
    <property type="entry name" value="Rudiment single hybrid motif"/>
    <property type="match status" value="1"/>
</dbReference>
<evidence type="ECO:0000313" key="13">
    <source>
        <dbReference type="Proteomes" id="UP000051439"/>
    </source>
</evidence>
<dbReference type="EMBL" id="AZEB01000005">
    <property type="protein sequence ID" value="KRL22629.1"/>
    <property type="molecule type" value="Genomic_DNA"/>
</dbReference>
<dbReference type="AlphaFoldDB" id="A0A0R1NXX6"/>
<dbReference type="PROSITE" id="PS00866">
    <property type="entry name" value="CPSASE_1"/>
    <property type="match status" value="1"/>
</dbReference>
<dbReference type="RefSeq" id="WP_008856119.1">
    <property type="nucleotide sequence ID" value="NZ_AZEB01000005.1"/>
</dbReference>
<sequence>MNHLFNLHKPINQWPFHKVLVANRGEIAVRIIRACHQLGLQTVAIYSTADKDALHTKLADSAICIGPANAANSYLNINNIITAAQLTGADAIHPGYGFLSENADFARACEQNHLIFIGPNADAISLLGNKEQARETMKQAGMPLVKGSPTVLTDSKVALAEAKKIGFPIMIKASAGGGGKGMRVVDYPEQFESTFDLCQDEARSAFDDDHMYLEQYLTHPRHIEIQLIADKAGKVLAIGERDCTIQANHQKVMEEAPAVALDDATRQKMFSTCEQAVGKLHYEGVGTVEFLYNGPGAFYFMEMNTRIQVEHPITEQTTNLDLIDAQFRVAAGETLVDTRPTVSNFALECRITALTPGKITGLHLPGGLGVRVDTALYQGYTVPPNYDAMIAKLIVFGPNRPAVLNKMRNVIDETVISGISTNLELLAQLLAEPDLIAEKTDVNWLDQQLAQKEADTYDN</sequence>
<protein>
    <recommendedName>
        <fullName evidence="2">biotin carboxylase</fullName>
        <ecNumber evidence="2">6.3.4.14</ecNumber>
    </recommendedName>
</protein>
<keyword evidence="6" id="KW-0464">Manganese</keyword>
<dbReference type="PROSITE" id="PS50975">
    <property type="entry name" value="ATP_GRASP"/>
    <property type="match status" value="1"/>
</dbReference>
<dbReference type="FunFam" id="3.40.50.20:FF:000010">
    <property type="entry name" value="Propionyl-CoA carboxylase subunit alpha"/>
    <property type="match status" value="1"/>
</dbReference>
<comment type="caution">
    <text evidence="12">The sequence shown here is derived from an EMBL/GenBank/DDBJ whole genome shotgun (WGS) entry which is preliminary data.</text>
</comment>
<keyword evidence="13" id="KW-1185">Reference proteome</keyword>
<dbReference type="GO" id="GO:0004075">
    <property type="term" value="F:biotin carboxylase activity"/>
    <property type="evidence" value="ECO:0007669"/>
    <property type="project" value="UniProtKB-EC"/>
</dbReference>
<evidence type="ECO:0000256" key="3">
    <source>
        <dbReference type="ARBA" id="ARBA00022598"/>
    </source>
</evidence>
<evidence type="ECO:0000256" key="8">
    <source>
        <dbReference type="ARBA" id="ARBA00048600"/>
    </source>
</evidence>
<dbReference type="InterPro" id="IPR051602">
    <property type="entry name" value="ACC_Biotin_Carboxylase"/>
</dbReference>
<evidence type="ECO:0000256" key="7">
    <source>
        <dbReference type="ARBA" id="ARBA00023267"/>
    </source>
</evidence>
<keyword evidence="5 9" id="KW-0067">ATP-binding</keyword>
<evidence type="ECO:0000256" key="9">
    <source>
        <dbReference type="PROSITE-ProRule" id="PRU00409"/>
    </source>
</evidence>
<dbReference type="NCBIfam" id="NF006367">
    <property type="entry name" value="PRK08591.1"/>
    <property type="match status" value="1"/>
</dbReference>
<dbReference type="PATRIC" id="fig|1423766.4.peg.2310"/>
<feature type="domain" description="Biotin carboxylation" evidence="11">
    <location>
        <begin position="15"/>
        <end position="450"/>
    </location>
</feature>
<accession>A0A0R1NXX6</accession>
<comment type="catalytic activity">
    <reaction evidence="8">
        <text>N(6)-biotinyl-L-lysyl-[protein] + hydrogencarbonate + ATP = N(6)-carboxybiotinyl-L-lysyl-[protein] + ADP + phosphate + H(+)</text>
        <dbReference type="Rhea" id="RHEA:13501"/>
        <dbReference type="Rhea" id="RHEA-COMP:10505"/>
        <dbReference type="Rhea" id="RHEA-COMP:10506"/>
        <dbReference type="ChEBI" id="CHEBI:15378"/>
        <dbReference type="ChEBI" id="CHEBI:17544"/>
        <dbReference type="ChEBI" id="CHEBI:30616"/>
        <dbReference type="ChEBI" id="CHEBI:43474"/>
        <dbReference type="ChEBI" id="CHEBI:83144"/>
        <dbReference type="ChEBI" id="CHEBI:83145"/>
        <dbReference type="ChEBI" id="CHEBI:456216"/>
        <dbReference type="EC" id="6.3.4.14"/>
    </reaction>
</comment>